<dbReference type="Gene3D" id="3.40.50.720">
    <property type="entry name" value="NAD(P)-binding Rossmann-like Domain"/>
    <property type="match status" value="1"/>
</dbReference>
<dbReference type="PIRSF" id="PIRSF039099">
    <property type="entry name" value="APP-BP1"/>
    <property type="match status" value="1"/>
</dbReference>
<dbReference type="PANTHER" id="PTHR10953">
    <property type="entry name" value="UBIQUITIN-ACTIVATING ENZYME E1"/>
    <property type="match status" value="1"/>
</dbReference>
<gene>
    <name evidence="6" type="ORF">ARMOST_03718</name>
</gene>
<evidence type="ECO:0000256" key="2">
    <source>
        <dbReference type="ARBA" id="ARBA00006868"/>
    </source>
</evidence>
<sequence length="521" mass="56737">MSITVSPEIITSAQPDSKTRRYDRQLRLWASSGQSLLEESRILVLSSSATSTSILKNLVLPGIGHFTILDDAITSAADAGNNFFLEGPSSIGKPRASEAVRLLGELNDGVTGEAVTSEPVATVVSSLDFLSKFTLIITHNLPPSQLQTLSDTLWSSPTAPTLLVVSSSGFLAEIFIQHHPHPIIESHTETPPSLRIYDPFPALLEHSKSLKLSEMDPTEHAHIPYIPILIHARSLVPHIPKTQEEKNAFKALVLSLKLKQDEENFDEAHAQAYRLWTPISLPSTLTQDIFPHLDTKLAPPAISGTVHALLTALKRFTEREPHVLPVSPALPDMKASTETYIHLQRMYKDQFNADKEVFKSLIPANAGEIPDDLIETFIRNAHGVQVIVGEQWGTFDKDVNRVGAAMATSPKDTSVHLALRAVREVLEISGAGENANAKVSTAEIKTRIARMLPPGTELGEEIDEAIGEITRSPTADLPNTAAMLGGLVAQEAIKMITRQYVPQGGYCIVDCIDMRTGIVGL</sequence>
<dbReference type="Pfam" id="PF00899">
    <property type="entry name" value="ThiF"/>
    <property type="match status" value="1"/>
</dbReference>
<proteinExistence type="inferred from homology"/>
<evidence type="ECO:0000259" key="5">
    <source>
        <dbReference type="Pfam" id="PF00899"/>
    </source>
</evidence>
<protein>
    <recommendedName>
        <fullName evidence="4">NEDD8-activating enzyme E1 regulatory subunit</fullName>
    </recommendedName>
</protein>
<dbReference type="PANTHER" id="PTHR10953:SF29">
    <property type="entry name" value="NEDD8-ACTIVATING ENZYME E1 REGULATORY SUBUNIT"/>
    <property type="match status" value="1"/>
</dbReference>
<dbReference type="InterPro" id="IPR035985">
    <property type="entry name" value="Ubiquitin-activating_enz"/>
</dbReference>
<dbReference type="GO" id="GO:0045116">
    <property type="term" value="P:protein neddylation"/>
    <property type="evidence" value="ECO:0007669"/>
    <property type="project" value="UniProtKB-UniRule"/>
</dbReference>
<evidence type="ECO:0000256" key="1">
    <source>
        <dbReference type="ARBA" id="ARBA00005032"/>
    </source>
</evidence>
<reference evidence="7" key="1">
    <citation type="journal article" date="2017" name="Nat. Ecol. Evol.">
        <title>Genome expansion and lineage-specific genetic innovations in the forest pathogenic fungi Armillaria.</title>
        <authorList>
            <person name="Sipos G."/>
            <person name="Prasanna A.N."/>
            <person name="Walter M.C."/>
            <person name="O'Connor E."/>
            <person name="Balint B."/>
            <person name="Krizsan K."/>
            <person name="Kiss B."/>
            <person name="Hess J."/>
            <person name="Varga T."/>
            <person name="Slot J."/>
            <person name="Riley R."/>
            <person name="Boka B."/>
            <person name="Rigling D."/>
            <person name="Barry K."/>
            <person name="Lee J."/>
            <person name="Mihaltcheva S."/>
            <person name="LaButti K."/>
            <person name="Lipzen A."/>
            <person name="Waldron R."/>
            <person name="Moloney N.M."/>
            <person name="Sperisen C."/>
            <person name="Kredics L."/>
            <person name="Vagvoelgyi C."/>
            <person name="Patrignani A."/>
            <person name="Fitzpatrick D."/>
            <person name="Nagy I."/>
            <person name="Doyle S."/>
            <person name="Anderson J.B."/>
            <person name="Grigoriev I.V."/>
            <person name="Gueldener U."/>
            <person name="Muensterkoetter M."/>
            <person name="Nagy L.G."/>
        </authorList>
    </citation>
    <scope>NUCLEOTIDE SEQUENCE [LARGE SCALE GENOMIC DNA]</scope>
    <source>
        <strain evidence="7">C18/9</strain>
    </source>
</reference>
<evidence type="ECO:0000313" key="7">
    <source>
        <dbReference type="Proteomes" id="UP000219338"/>
    </source>
</evidence>
<dbReference type="Proteomes" id="UP000219338">
    <property type="component" value="Unassembled WGS sequence"/>
</dbReference>
<name>A0A284QV81_ARMOS</name>
<dbReference type="OrthoDB" id="1708823at2759"/>
<dbReference type="UniPathway" id="UPA00885"/>
<dbReference type="SUPFAM" id="SSF69572">
    <property type="entry name" value="Activating enzymes of the ubiquitin-like proteins"/>
    <property type="match status" value="1"/>
</dbReference>
<organism evidence="6 7">
    <name type="scientific">Armillaria ostoyae</name>
    <name type="common">Armillaria root rot fungus</name>
    <dbReference type="NCBI Taxonomy" id="47428"/>
    <lineage>
        <taxon>Eukaryota</taxon>
        <taxon>Fungi</taxon>
        <taxon>Dikarya</taxon>
        <taxon>Basidiomycota</taxon>
        <taxon>Agaricomycotina</taxon>
        <taxon>Agaricomycetes</taxon>
        <taxon>Agaricomycetidae</taxon>
        <taxon>Agaricales</taxon>
        <taxon>Marasmiineae</taxon>
        <taxon>Physalacriaceae</taxon>
        <taxon>Armillaria</taxon>
    </lineage>
</organism>
<dbReference type="InterPro" id="IPR030667">
    <property type="entry name" value="APP-BP1"/>
</dbReference>
<dbReference type="Gene3D" id="3.40.50.12550">
    <property type="entry name" value="Ubiquitin-activating enzyme E1, inactive adenylation domain, subdomain 2"/>
    <property type="match status" value="1"/>
</dbReference>
<dbReference type="EMBL" id="FUEG01000002">
    <property type="protein sequence ID" value="SJL00405.1"/>
    <property type="molecule type" value="Genomic_DNA"/>
</dbReference>
<evidence type="ECO:0000256" key="4">
    <source>
        <dbReference type="PIRNR" id="PIRNR039099"/>
    </source>
</evidence>
<dbReference type="STRING" id="47428.A0A284QV81"/>
<feature type="domain" description="THIF-type NAD/FAD binding fold" evidence="5">
    <location>
        <begin position="22"/>
        <end position="137"/>
    </location>
</feature>
<dbReference type="InterPro" id="IPR000594">
    <property type="entry name" value="ThiF_NAD_FAD-bd"/>
</dbReference>
<keyword evidence="3 4" id="KW-0833">Ubl conjugation pathway</keyword>
<accession>A0A284QV81</accession>
<evidence type="ECO:0000313" key="6">
    <source>
        <dbReference type="EMBL" id="SJL00405.1"/>
    </source>
</evidence>
<dbReference type="GO" id="GO:0005737">
    <property type="term" value="C:cytoplasm"/>
    <property type="evidence" value="ECO:0007669"/>
    <property type="project" value="TreeGrafter"/>
</dbReference>
<evidence type="ECO:0000256" key="3">
    <source>
        <dbReference type="ARBA" id="ARBA00022786"/>
    </source>
</evidence>
<dbReference type="InterPro" id="IPR045886">
    <property type="entry name" value="ThiF/MoeB/HesA"/>
</dbReference>
<comment type="pathway">
    <text evidence="1 4">Protein modification; protein neddylation.</text>
</comment>
<comment type="function">
    <text evidence="4">Regulatory subunit of the dimeric UBA3-ULA1 E1 enzyme.</text>
</comment>
<dbReference type="OMA" id="KLITHQY"/>
<dbReference type="GO" id="GO:0019781">
    <property type="term" value="F:NEDD8 activating enzyme activity"/>
    <property type="evidence" value="ECO:0007669"/>
    <property type="project" value="UniProtKB-UniRule"/>
</dbReference>
<comment type="similarity">
    <text evidence="2 4">Belongs to the ubiquitin-activating E1 family. ULA1 subfamily.</text>
</comment>
<keyword evidence="7" id="KW-1185">Reference proteome</keyword>
<dbReference type="AlphaFoldDB" id="A0A284QV81"/>